<sequence>MHHNVISKDPQTSRVSFYSPGECRSCPNKYDTPPHIPGGRNTVRSSRMHQNARSVDPQFCSETFHSSRVNVVPCRNEYATLPFILFDVTVRPHPSSIRT</sequence>
<organism evidence="2 3">
    <name type="scientific">Trichonephila clavata</name>
    <name type="common">Joro spider</name>
    <name type="synonym">Nephila clavata</name>
    <dbReference type="NCBI Taxonomy" id="2740835"/>
    <lineage>
        <taxon>Eukaryota</taxon>
        <taxon>Metazoa</taxon>
        <taxon>Ecdysozoa</taxon>
        <taxon>Arthropoda</taxon>
        <taxon>Chelicerata</taxon>
        <taxon>Arachnida</taxon>
        <taxon>Araneae</taxon>
        <taxon>Araneomorphae</taxon>
        <taxon>Entelegynae</taxon>
        <taxon>Araneoidea</taxon>
        <taxon>Nephilidae</taxon>
        <taxon>Trichonephila</taxon>
    </lineage>
</organism>
<evidence type="ECO:0000256" key="1">
    <source>
        <dbReference type="SAM" id="MobiDB-lite"/>
    </source>
</evidence>
<protein>
    <submittedName>
        <fullName evidence="2">Uncharacterized protein</fullName>
    </submittedName>
</protein>
<feature type="compositionally biased region" description="Polar residues" evidence="1">
    <location>
        <begin position="42"/>
        <end position="53"/>
    </location>
</feature>
<reference evidence="2" key="1">
    <citation type="submission" date="2020-07" db="EMBL/GenBank/DDBJ databases">
        <title>Multicomponent nature underlies the extraordinary mechanical properties of spider dragline silk.</title>
        <authorList>
            <person name="Kono N."/>
            <person name="Nakamura H."/>
            <person name="Mori M."/>
            <person name="Yoshida Y."/>
            <person name="Ohtoshi R."/>
            <person name="Malay A.D."/>
            <person name="Moran D.A.P."/>
            <person name="Tomita M."/>
            <person name="Numata K."/>
            <person name="Arakawa K."/>
        </authorList>
    </citation>
    <scope>NUCLEOTIDE SEQUENCE</scope>
</reference>
<proteinExistence type="predicted"/>
<gene>
    <name evidence="2" type="ORF">TNCT_257911</name>
</gene>
<evidence type="ECO:0000313" key="3">
    <source>
        <dbReference type="Proteomes" id="UP000887116"/>
    </source>
</evidence>
<feature type="region of interest" description="Disordered" evidence="1">
    <location>
        <begin position="27"/>
        <end position="55"/>
    </location>
</feature>
<comment type="caution">
    <text evidence="2">The sequence shown here is derived from an EMBL/GenBank/DDBJ whole genome shotgun (WGS) entry which is preliminary data.</text>
</comment>
<evidence type="ECO:0000313" key="2">
    <source>
        <dbReference type="EMBL" id="GFQ82278.1"/>
    </source>
</evidence>
<dbReference type="Proteomes" id="UP000887116">
    <property type="component" value="Unassembled WGS sequence"/>
</dbReference>
<accession>A0A8X6KTY4</accession>
<name>A0A8X6KTY4_TRICU</name>
<dbReference type="EMBL" id="BMAO01022500">
    <property type="protein sequence ID" value="GFQ82278.1"/>
    <property type="molecule type" value="Genomic_DNA"/>
</dbReference>
<dbReference type="AlphaFoldDB" id="A0A8X6KTY4"/>
<keyword evidence="3" id="KW-1185">Reference proteome</keyword>